<name>A0A175Y0M0_9SPHN</name>
<comment type="caution">
    <text evidence="2">The sequence shown here is derived from an EMBL/GenBank/DDBJ whole genome shotgun (WGS) entry which is preliminary data.</text>
</comment>
<evidence type="ECO:0000256" key="1">
    <source>
        <dbReference type="SAM" id="MobiDB-lite"/>
    </source>
</evidence>
<dbReference type="Proteomes" id="UP000078460">
    <property type="component" value="Unassembled WGS sequence"/>
</dbReference>
<keyword evidence="3" id="KW-1185">Reference proteome</keyword>
<feature type="region of interest" description="Disordered" evidence="1">
    <location>
        <begin position="52"/>
        <end position="84"/>
    </location>
</feature>
<feature type="region of interest" description="Disordered" evidence="1">
    <location>
        <begin position="103"/>
        <end position="128"/>
    </location>
</feature>
<proteinExistence type="predicted"/>
<evidence type="ECO:0000313" key="3">
    <source>
        <dbReference type="Proteomes" id="UP000078460"/>
    </source>
</evidence>
<dbReference type="EMBL" id="LQCK02000045">
    <property type="protein sequence ID" value="KZB94121.1"/>
    <property type="molecule type" value="Genomic_DNA"/>
</dbReference>
<evidence type="ECO:0000313" key="2">
    <source>
        <dbReference type="EMBL" id="KZB94121.1"/>
    </source>
</evidence>
<sequence>MMGAEPVFVDMLGRIRRAARNGTRLHLDPEHVAALLDADIYAVLSAREAEEIRTQCRPERPPQPELDDAPPASPPMLPPALNLAPSGSGIGAIGTTGASAGSMAVSRAAHRRVSEVAKEIRRKKRKSA</sequence>
<organism evidence="2 3">
    <name type="scientific">Sphingomonas melonis TY</name>
    <dbReference type="NCBI Taxonomy" id="621456"/>
    <lineage>
        <taxon>Bacteria</taxon>
        <taxon>Pseudomonadati</taxon>
        <taxon>Pseudomonadota</taxon>
        <taxon>Alphaproteobacteria</taxon>
        <taxon>Sphingomonadales</taxon>
        <taxon>Sphingomonadaceae</taxon>
        <taxon>Sphingomonas</taxon>
    </lineage>
</organism>
<accession>A0A175Y0M0</accession>
<gene>
    <name evidence="2" type="ORF">AVM11_08960</name>
</gene>
<reference evidence="2" key="1">
    <citation type="submission" date="2016-03" db="EMBL/GenBank/DDBJ databases">
        <title>Sphingomonas melonis TY, whole genome shotgun sequencing.</title>
        <authorList>
            <person name="Wang H."/>
            <person name="Zhu P."/>
        </authorList>
    </citation>
    <scope>NUCLEOTIDE SEQUENCE [LARGE SCALE GENOMIC DNA]</scope>
    <source>
        <strain evidence="2">TY</strain>
    </source>
</reference>
<dbReference type="STRING" id="621456.BJP26_00415"/>
<feature type="compositionally biased region" description="Basic and acidic residues" evidence="1">
    <location>
        <begin position="52"/>
        <end position="62"/>
    </location>
</feature>
<dbReference type="KEGG" id="smy:BJP26_00415"/>
<protein>
    <submittedName>
        <fullName evidence="2">Uncharacterized protein</fullName>
    </submittedName>
</protein>
<dbReference type="AlphaFoldDB" id="A0A175Y0M0"/>